<proteinExistence type="predicted"/>
<dbReference type="PANTHER" id="PTHR10039:SF17">
    <property type="entry name" value="FUNGAL STAND N-TERMINAL GOODBYE DOMAIN-CONTAINING PROTEIN-RELATED"/>
    <property type="match status" value="1"/>
</dbReference>
<dbReference type="PANTHER" id="PTHR10039">
    <property type="entry name" value="AMELOGENIN"/>
    <property type="match status" value="1"/>
</dbReference>
<dbReference type="InterPro" id="IPR056884">
    <property type="entry name" value="NPHP3-like_N"/>
</dbReference>
<organism evidence="4">
    <name type="scientific">Gaeumannomyces tritici (strain R3-111a-1)</name>
    <name type="common">Wheat and barley take-all root rot fungus</name>
    <name type="synonym">Gaeumannomyces graminis var. tritici</name>
    <dbReference type="NCBI Taxonomy" id="644352"/>
    <lineage>
        <taxon>Eukaryota</taxon>
        <taxon>Fungi</taxon>
        <taxon>Dikarya</taxon>
        <taxon>Ascomycota</taxon>
        <taxon>Pezizomycotina</taxon>
        <taxon>Sordariomycetes</taxon>
        <taxon>Sordariomycetidae</taxon>
        <taxon>Magnaporthales</taxon>
        <taxon>Magnaporthaceae</taxon>
        <taxon>Gaeumannomyces</taxon>
    </lineage>
</organism>
<reference evidence="4" key="3">
    <citation type="submission" date="2010-09" db="EMBL/GenBank/DDBJ databases">
        <title>Annotation of Gaeumannomyces graminis var. tritici R3-111a-1.</title>
        <authorList>
            <consortium name="The Broad Institute Genome Sequencing Platform"/>
            <person name="Ma L.-J."/>
            <person name="Dead R."/>
            <person name="Young S.K."/>
            <person name="Zeng Q."/>
            <person name="Gargeya S."/>
            <person name="Fitzgerald M."/>
            <person name="Haas B."/>
            <person name="Abouelleil A."/>
            <person name="Alvarado L."/>
            <person name="Arachchi H.M."/>
            <person name="Berlin A."/>
            <person name="Brown A."/>
            <person name="Chapman S.B."/>
            <person name="Chen Z."/>
            <person name="Dunbar C."/>
            <person name="Freedman E."/>
            <person name="Gearin G."/>
            <person name="Gellesch M."/>
            <person name="Goldberg J."/>
            <person name="Griggs A."/>
            <person name="Gujja S."/>
            <person name="Heiman D."/>
            <person name="Howarth C."/>
            <person name="Larson L."/>
            <person name="Lui A."/>
            <person name="MacDonald P.J.P."/>
            <person name="Mehta T."/>
            <person name="Montmayeur A."/>
            <person name="Murphy C."/>
            <person name="Neiman D."/>
            <person name="Pearson M."/>
            <person name="Priest M."/>
            <person name="Roberts A."/>
            <person name="Saif S."/>
            <person name="Shea T."/>
            <person name="Shenoy N."/>
            <person name="Sisk P."/>
            <person name="Stolte C."/>
            <person name="Sykes S."/>
            <person name="Yandava C."/>
            <person name="Wortman J."/>
            <person name="Nusbaum C."/>
            <person name="Birren B."/>
        </authorList>
    </citation>
    <scope>NUCLEOTIDE SEQUENCE</scope>
    <source>
        <strain evidence="4">R3-111a-1</strain>
    </source>
</reference>
<reference evidence="5" key="5">
    <citation type="submission" date="2018-04" db="UniProtKB">
        <authorList>
            <consortium name="EnsemblFungi"/>
        </authorList>
    </citation>
    <scope>IDENTIFICATION</scope>
    <source>
        <strain evidence="5">R3-111a-1</strain>
    </source>
</reference>
<dbReference type="OrthoDB" id="448455at2759"/>
<sequence>MAPSPNGSINIDDLWQQALDEYRALTKVRAEDQKPPSDRILVFWGRKKPDDDPPTEQQQQPPQPETDSAEFLTNHCIDFGTSRDGGGKRDRARHMLAKIAEPLRSLAPGAGHAASVTFPAAPVLAVKLIPSEEGYREHVTHVFCAILKFCGKTQQFIVKPPGQDKAHSDKPKLSRFKPFFTRMFHGGDDDDLKAVYDEAMRCLFGLDSATIMMTLASVLGLDAKVDESNKHIERRWATYPSASGSKMGNLPHVAGGQPGADRTSHTVDLVNCVLATGAEHHIRQRLLGLKRDFVAGTCEWVEEDAGYQTVMQLPPGAEGEAAAAGSVGLHIGGESGMGKSVLSSYLYDSLLRRFKDDATTSVAYFAFDEEVPALHSVMNMAYYCAVQVANQESAYADKIARLIRRDQEHKGLEDQYWDELFLKPFRSQERKLVMVLDGIDQLPEDERERLAGYIKDTRSGGAASLMPVRFILTGTPLLVDDGLGLEQIDLSMRATKDSLRKFIQARVAKLPRLAAHREGLRKMVEDAVAAKTNSFFYAQNALQRLDCIDSTSVVSRALMSLLEHTMYLCGVLLKDFLAYLSEDTKRGITRLLVWLAHSKTRLSLGAAARFLRLNSVDDANKTIQEAAGRGVSSVLSVADRDDGDMSAESDVDKGLVGFRDWSFSKYVVELPVADLREEHARSALHGVRWVLANENGAVGKLEDVVDAFNDDEIFCILGDHVAALNILRLLTEHPKAPAVDNDHGMDFSARYSKTLEQIARQRISNWQEAAGTESAFVSFRLALRALYDAGILRPPAAQTEISIKEITEVAEVWRWDQTARYHKQVSLVLFFILRPEEALAHAEKGLEKAEADGTVVASREKLDLQLRVVWTRFDMWEDEYEPTEKSFDALAETQAAVEDARKIHGLVQEVLDTASRPELSSRLESDDELRSDINECYQTKSRLEVLLDDHRENAVDTILESMEFNTPAVTVDYFDGIIEGLAEHQMWGDILRLLEGIKDERPMSEERWNLTHENILTAARAYNAEGRSVVRDFYMASIPGHLDASDTASLGASLPLARFYQLVTHGPALAKQRARQVLNVNHGGLRWFNRATDLESIFNDCLDTLGDDESQNDPYSLRMFAKTLMLVPGMDETLAQVALSCQFSTLNPERYREEMKRDRGAGEETAGREGTNEENSDEEDADDKNTKEENTNDENGDKENTDQESTDGEATDEETAGSDDSDTTRPTSPYHAKSAASEPPPTRPPIPKPPTSATNHCADSDLCAECYELHQHTTAPRDEDSEPGHLDMCPGWHRHIRAPVEGWGGLEDGMIRYGEQEPVKLAEWLEMVKGSGRGVGLSIGGVMRR</sequence>
<feature type="compositionally biased region" description="Acidic residues" evidence="2">
    <location>
        <begin position="1202"/>
        <end position="1221"/>
    </location>
</feature>
<evidence type="ECO:0000313" key="5">
    <source>
        <dbReference type="EnsemblFungi" id="EJT80915"/>
    </source>
</evidence>
<reference evidence="5" key="4">
    <citation type="journal article" date="2015" name="G3 (Bethesda)">
        <title>Genome sequences of three phytopathogenic species of the Magnaporthaceae family of fungi.</title>
        <authorList>
            <person name="Okagaki L.H."/>
            <person name="Nunes C.C."/>
            <person name="Sailsbery J."/>
            <person name="Clay B."/>
            <person name="Brown D."/>
            <person name="John T."/>
            <person name="Oh Y."/>
            <person name="Young N."/>
            <person name="Fitzgerald M."/>
            <person name="Haas B.J."/>
            <person name="Zeng Q."/>
            <person name="Young S."/>
            <person name="Adiconis X."/>
            <person name="Fan L."/>
            <person name="Levin J.Z."/>
            <person name="Mitchell T.K."/>
            <person name="Okubara P.A."/>
            <person name="Farman M.L."/>
            <person name="Kohn L.M."/>
            <person name="Birren B."/>
            <person name="Ma L.-J."/>
            <person name="Dean R.A."/>
        </authorList>
    </citation>
    <scope>NUCLEOTIDE SEQUENCE</scope>
    <source>
        <strain evidence="5">R3-111a-1</strain>
    </source>
</reference>
<accession>J3NI21</accession>
<dbReference type="EMBL" id="GL385395">
    <property type="protein sequence ID" value="EJT80915.1"/>
    <property type="molecule type" value="Genomic_DNA"/>
</dbReference>
<evidence type="ECO:0000256" key="1">
    <source>
        <dbReference type="ARBA" id="ARBA00022737"/>
    </source>
</evidence>
<feature type="compositionally biased region" description="Basic and acidic residues" evidence="2">
    <location>
        <begin position="1183"/>
        <end position="1201"/>
    </location>
</feature>
<feature type="domain" description="Nephrocystin 3-like N-terminal" evidence="3">
    <location>
        <begin position="296"/>
        <end position="473"/>
    </location>
</feature>
<keyword evidence="6" id="KW-1185">Reference proteome</keyword>
<feature type="compositionally biased region" description="Acidic residues" evidence="2">
    <location>
        <begin position="1172"/>
        <end position="1182"/>
    </location>
</feature>
<dbReference type="Pfam" id="PF24883">
    <property type="entry name" value="NPHP3_N"/>
    <property type="match status" value="1"/>
</dbReference>
<dbReference type="eggNOG" id="ENOG502SM5F">
    <property type="taxonomic scope" value="Eukaryota"/>
</dbReference>
<feature type="compositionally biased region" description="Pro residues" evidence="2">
    <location>
        <begin position="1238"/>
        <end position="1250"/>
    </location>
</feature>
<keyword evidence="1" id="KW-0677">Repeat</keyword>
<feature type="region of interest" description="Disordered" evidence="2">
    <location>
        <begin position="29"/>
        <end position="68"/>
    </location>
</feature>
<gene>
    <name evidence="5" type="primary">20341364</name>
    <name evidence="4" type="ORF">GGTG_00906</name>
</gene>
<dbReference type="VEuPathDB" id="FungiDB:GGTG_00906"/>
<reference evidence="6" key="1">
    <citation type="submission" date="2010-07" db="EMBL/GenBank/DDBJ databases">
        <title>The genome sequence of Gaeumannomyces graminis var. tritici strain R3-111a-1.</title>
        <authorList>
            <consortium name="The Broad Institute Genome Sequencing Platform"/>
            <person name="Ma L.-J."/>
            <person name="Dead R."/>
            <person name="Young S."/>
            <person name="Zeng Q."/>
            <person name="Koehrsen M."/>
            <person name="Alvarado L."/>
            <person name="Berlin A."/>
            <person name="Chapman S.B."/>
            <person name="Chen Z."/>
            <person name="Freedman E."/>
            <person name="Gellesch M."/>
            <person name="Goldberg J."/>
            <person name="Griggs A."/>
            <person name="Gujja S."/>
            <person name="Heilman E.R."/>
            <person name="Heiman D."/>
            <person name="Hepburn T."/>
            <person name="Howarth C."/>
            <person name="Jen D."/>
            <person name="Larson L."/>
            <person name="Mehta T."/>
            <person name="Neiman D."/>
            <person name="Pearson M."/>
            <person name="Roberts A."/>
            <person name="Saif S."/>
            <person name="Shea T."/>
            <person name="Shenoy N."/>
            <person name="Sisk P."/>
            <person name="Stolte C."/>
            <person name="Sykes S."/>
            <person name="Walk T."/>
            <person name="White J."/>
            <person name="Yandava C."/>
            <person name="Haas B."/>
            <person name="Nusbaum C."/>
            <person name="Birren B."/>
        </authorList>
    </citation>
    <scope>NUCLEOTIDE SEQUENCE [LARGE SCALE GENOMIC DNA]</scope>
    <source>
        <strain evidence="6">R3-111a-1</strain>
    </source>
</reference>
<protein>
    <recommendedName>
        <fullName evidence="3">Nephrocystin 3-like N-terminal domain-containing protein</fullName>
    </recommendedName>
</protein>
<dbReference type="RefSeq" id="XP_009216923.1">
    <property type="nucleotide sequence ID" value="XM_009218659.1"/>
</dbReference>
<dbReference type="HOGENOM" id="CLU_265738_0_0_1"/>
<dbReference type="GeneID" id="20341364"/>
<dbReference type="InterPro" id="IPR027417">
    <property type="entry name" value="P-loop_NTPase"/>
</dbReference>
<dbReference type="EnsemblFungi" id="EJT80915">
    <property type="protein sequence ID" value="EJT80915"/>
    <property type="gene ID" value="GGTG_00906"/>
</dbReference>
<evidence type="ECO:0000313" key="6">
    <source>
        <dbReference type="Proteomes" id="UP000006039"/>
    </source>
</evidence>
<feature type="compositionally biased region" description="Basic and acidic residues" evidence="2">
    <location>
        <begin position="1153"/>
        <end position="1171"/>
    </location>
</feature>
<evidence type="ECO:0000256" key="2">
    <source>
        <dbReference type="SAM" id="MobiDB-lite"/>
    </source>
</evidence>
<evidence type="ECO:0000259" key="3">
    <source>
        <dbReference type="Pfam" id="PF24883"/>
    </source>
</evidence>
<evidence type="ECO:0000313" key="4">
    <source>
        <dbReference type="EMBL" id="EJT80915.1"/>
    </source>
</evidence>
<dbReference type="Gene3D" id="3.40.50.300">
    <property type="entry name" value="P-loop containing nucleotide triphosphate hydrolases"/>
    <property type="match status" value="1"/>
</dbReference>
<dbReference type="Proteomes" id="UP000006039">
    <property type="component" value="Unassembled WGS sequence"/>
</dbReference>
<reference evidence="4" key="2">
    <citation type="submission" date="2010-07" db="EMBL/GenBank/DDBJ databases">
        <authorList>
            <consortium name="The Broad Institute Genome Sequencing Platform"/>
            <consortium name="Broad Institute Genome Sequencing Center for Infectious Disease"/>
            <person name="Ma L.-J."/>
            <person name="Dead R."/>
            <person name="Young S."/>
            <person name="Zeng Q."/>
            <person name="Koehrsen M."/>
            <person name="Alvarado L."/>
            <person name="Berlin A."/>
            <person name="Chapman S.B."/>
            <person name="Chen Z."/>
            <person name="Freedman E."/>
            <person name="Gellesch M."/>
            <person name="Goldberg J."/>
            <person name="Griggs A."/>
            <person name="Gujja S."/>
            <person name="Heilman E.R."/>
            <person name="Heiman D."/>
            <person name="Hepburn T."/>
            <person name="Howarth C."/>
            <person name="Jen D."/>
            <person name="Larson L."/>
            <person name="Mehta T."/>
            <person name="Neiman D."/>
            <person name="Pearson M."/>
            <person name="Roberts A."/>
            <person name="Saif S."/>
            <person name="Shea T."/>
            <person name="Shenoy N."/>
            <person name="Sisk P."/>
            <person name="Stolte C."/>
            <person name="Sykes S."/>
            <person name="Walk T."/>
            <person name="White J."/>
            <person name="Yandava C."/>
            <person name="Haas B."/>
            <person name="Nusbaum C."/>
            <person name="Birren B."/>
        </authorList>
    </citation>
    <scope>NUCLEOTIDE SEQUENCE</scope>
    <source>
        <strain evidence="4">R3-111a-1</strain>
    </source>
</reference>
<feature type="region of interest" description="Disordered" evidence="2">
    <location>
        <begin position="1153"/>
        <end position="1256"/>
    </location>
</feature>
<name>J3NI21_GAET3</name>